<dbReference type="AlphaFoldDB" id="A0AAW9D192"/>
<gene>
    <name evidence="1" type="ORF">C7S16_1493</name>
</gene>
<reference evidence="1" key="1">
    <citation type="submission" date="2018-08" db="EMBL/GenBank/DDBJ databases">
        <title>Identification of Burkholderia cepacia strains that express a Burkholderia pseudomallei-like capsular polysaccharide.</title>
        <authorList>
            <person name="Burtnick M.N."/>
            <person name="Vongsouvath M."/>
            <person name="Newton P."/>
            <person name="Wuthiekanun V."/>
            <person name="Limmathurotsakul D."/>
            <person name="Brett P.J."/>
            <person name="Chantratita N."/>
            <person name="Dance D.A."/>
        </authorList>
    </citation>
    <scope>NUCLEOTIDE SEQUENCE</scope>
    <source>
        <strain evidence="1">SBXCC001</strain>
    </source>
</reference>
<protein>
    <submittedName>
        <fullName evidence="1">Uncharacterized protein</fullName>
    </submittedName>
</protein>
<evidence type="ECO:0000313" key="2">
    <source>
        <dbReference type="Proteomes" id="UP001272137"/>
    </source>
</evidence>
<organism evidence="1 2">
    <name type="scientific">Burkholderia thailandensis</name>
    <dbReference type="NCBI Taxonomy" id="57975"/>
    <lineage>
        <taxon>Bacteria</taxon>
        <taxon>Pseudomonadati</taxon>
        <taxon>Pseudomonadota</taxon>
        <taxon>Betaproteobacteria</taxon>
        <taxon>Burkholderiales</taxon>
        <taxon>Burkholderiaceae</taxon>
        <taxon>Burkholderia</taxon>
        <taxon>pseudomallei group</taxon>
    </lineage>
</organism>
<comment type="caution">
    <text evidence="1">The sequence shown here is derived from an EMBL/GenBank/DDBJ whole genome shotgun (WGS) entry which is preliminary data.</text>
</comment>
<dbReference type="EMBL" id="QXCT01000002">
    <property type="protein sequence ID" value="MDW9253794.1"/>
    <property type="molecule type" value="Genomic_DNA"/>
</dbReference>
<proteinExistence type="predicted"/>
<sequence>MGWARCAPFGKAAARVQRVARGLLESRAADQPPFVTIVCHAPFFT</sequence>
<accession>A0AAW9D192</accession>
<dbReference type="Proteomes" id="UP001272137">
    <property type="component" value="Unassembled WGS sequence"/>
</dbReference>
<name>A0AAW9D192_BURTH</name>
<evidence type="ECO:0000313" key="1">
    <source>
        <dbReference type="EMBL" id="MDW9253794.1"/>
    </source>
</evidence>